<feature type="compositionally biased region" description="Basic and acidic residues" evidence="1">
    <location>
        <begin position="12"/>
        <end position="21"/>
    </location>
</feature>
<evidence type="ECO:0000313" key="3">
    <source>
        <dbReference type="Proteomes" id="UP001295444"/>
    </source>
</evidence>
<dbReference type="EMBL" id="OW240912">
    <property type="protein sequence ID" value="CAH2225181.1"/>
    <property type="molecule type" value="Genomic_DNA"/>
</dbReference>
<evidence type="ECO:0000256" key="1">
    <source>
        <dbReference type="SAM" id="MobiDB-lite"/>
    </source>
</evidence>
<feature type="compositionally biased region" description="Polar residues" evidence="1">
    <location>
        <begin position="1"/>
        <end position="11"/>
    </location>
</feature>
<protein>
    <submittedName>
        <fullName evidence="2">Uncharacterized protein</fullName>
    </submittedName>
</protein>
<gene>
    <name evidence="2" type="ORF">PECUL_23A016115</name>
</gene>
<dbReference type="AlphaFoldDB" id="A0AAD1R6Y3"/>
<organism evidence="2 3">
    <name type="scientific">Pelobates cultripes</name>
    <name type="common">Western spadefoot toad</name>
    <dbReference type="NCBI Taxonomy" id="61616"/>
    <lineage>
        <taxon>Eukaryota</taxon>
        <taxon>Metazoa</taxon>
        <taxon>Chordata</taxon>
        <taxon>Craniata</taxon>
        <taxon>Vertebrata</taxon>
        <taxon>Euteleostomi</taxon>
        <taxon>Amphibia</taxon>
        <taxon>Batrachia</taxon>
        <taxon>Anura</taxon>
        <taxon>Pelobatoidea</taxon>
        <taxon>Pelobatidae</taxon>
        <taxon>Pelobates</taxon>
    </lineage>
</organism>
<feature type="region of interest" description="Disordered" evidence="1">
    <location>
        <begin position="1"/>
        <end position="23"/>
    </location>
</feature>
<evidence type="ECO:0000313" key="2">
    <source>
        <dbReference type="EMBL" id="CAH2225181.1"/>
    </source>
</evidence>
<dbReference type="Proteomes" id="UP001295444">
    <property type="component" value="Chromosome 01"/>
</dbReference>
<name>A0AAD1R6Y3_PELCU</name>
<keyword evidence="3" id="KW-1185">Reference proteome</keyword>
<accession>A0AAD1R6Y3</accession>
<sequence length="121" mass="13134">MVGGNSATRSPHTTDNDRATESPDVYGMVDAHNIALTTPLPQRNRNIATTKMDATNDPDVATIKMAITLTCHVTASSKMTSTGFKAMTYNPNMPLEMAEDLPPSAGLIIQLIQDLRVYLKK</sequence>
<proteinExistence type="predicted"/>
<reference evidence="2" key="1">
    <citation type="submission" date="2022-03" db="EMBL/GenBank/DDBJ databases">
        <authorList>
            <person name="Alioto T."/>
            <person name="Alioto T."/>
            <person name="Gomez Garrido J."/>
        </authorList>
    </citation>
    <scope>NUCLEOTIDE SEQUENCE</scope>
</reference>